<dbReference type="STRING" id="573061.Clocel_2847"/>
<evidence type="ECO:0000256" key="6">
    <source>
        <dbReference type="ARBA" id="ARBA00022692"/>
    </source>
</evidence>
<evidence type="ECO:0000313" key="14">
    <source>
        <dbReference type="Proteomes" id="UP000002730"/>
    </source>
</evidence>
<evidence type="ECO:0000259" key="12">
    <source>
        <dbReference type="Pfam" id="PF26002"/>
    </source>
</evidence>
<keyword evidence="4" id="KW-1003">Cell membrane</keyword>
<dbReference type="NCBIfam" id="TIGR01843">
    <property type="entry name" value="type_I_hlyD"/>
    <property type="match status" value="1"/>
</dbReference>
<dbReference type="PANTHER" id="PTHR30386:SF26">
    <property type="entry name" value="TRANSPORT PROTEIN COMB"/>
    <property type="match status" value="1"/>
</dbReference>
<dbReference type="RefSeq" id="WP_010074643.1">
    <property type="nucleotide sequence ID" value="NC_014393.1"/>
</dbReference>
<protein>
    <submittedName>
        <fullName evidence="13">Secretion protein HlyD family protein</fullName>
    </submittedName>
</protein>
<evidence type="ECO:0000256" key="2">
    <source>
        <dbReference type="ARBA" id="ARBA00009477"/>
    </source>
</evidence>
<comment type="subcellular location">
    <subcellularLocation>
        <location evidence="1">Cell inner membrane</location>
        <topology evidence="1">Single-pass membrane protein</topology>
    </subcellularLocation>
</comment>
<dbReference type="KEGG" id="ccb:Clocel_2847"/>
<keyword evidence="5" id="KW-0997">Cell inner membrane</keyword>
<sequence>MINIFKRNDIDYEFLPDTIEAVETPASPLGNFFIFFISFLICAVIGICFLGKVDKVIEGHGKVIPNGDIKTIQAVSSGKIKEINVKEGDRVEAGKVLVQLDSSDNDLELANYQTQLANLKVELRILENDRDGVWNDEGIDFTNVSEKIKASYEEYKKTKSQVDGNRNESNQRKINDAQDKINDAEKEATEAKNKLDAAANTPNNETQKQYLQTQYNDKLSSVEDYKKQLDSLQKQIEAEETSRKSSTIEQILTKEKDIQNIEFKINEIKNQKTKSEIVSPVAGYISTLNYNTLGVPVIMDKSVATIIPDDTEMIVEAYVNNRDISEITEGQKVALKFEAYSYQKYGAVDGVVDYISNNAIQDEKQGGVYKVNIKLDKQYIEAGGSQFKIMPGMNVSVELLCGKRRIIDFFLEPFNNAVEKTFSR</sequence>
<feature type="region of interest" description="Disordered" evidence="9">
    <location>
        <begin position="155"/>
        <end position="209"/>
    </location>
</feature>
<feature type="transmembrane region" description="Helical" evidence="10">
    <location>
        <begin position="32"/>
        <end position="50"/>
    </location>
</feature>
<feature type="domain" description="Multidrug resistance protein MdtA-like barrel-sandwich hybrid" evidence="11">
    <location>
        <begin position="71"/>
        <end position="289"/>
    </location>
</feature>
<dbReference type="InterPro" id="IPR058982">
    <property type="entry name" value="Beta-barrel_AprE"/>
</dbReference>
<keyword evidence="14" id="KW-1185">Reference proteome</keyword>
<dbReference type="EMBL" id="CP002160">
    <property type="protein sequence ID" value="ADL52543.1"/>
    <property type="molecule type" value="Genomic_DNA"/>
</dbReference>
<dbReference type="Pfam" id="PF25917">
    <property type="entry name" value="BSH_RND"/>
    <property type="match status" value="1"/>
</dbReference>
<dbReference type="InterPro" id="IPR011053">
    <property type="entry name" value="Single_hybrid_motif"/>
</dbReference>
<evidence type="ECO:0000256" key="1">
    <source>
        <dbReference type="ARBA" id="ARBA00004377"/>
    </source>
</evidence>
<gene>
    <name evidence="13" type="ordered locus">Clocel_2847</name>
</gene>
<feature type="compositionally biased region" description="Basic and acidic residues" evidence="9">
    <location>
        <begin position="165"/>
        <end position="195"/>
    </location>
</feature>
<dbReference type="eggNOG" id="COG0845">
    <property type="taxonomic scope" value="Bacteria"/>
</dbReference>
<accession>D9SS96</accession>
<dbReference type="Pfam" id="PF26002">
    <property type="entry name" value="Beta-barrel_AprE"/>
    <property type="match status" value="1"/>
</dbReference>
<organism evidence="13 14">
    <name type="scientific">Clostridium cellulovorans (strain ATCC 35296 / DSM 3052 / OCM 3 / 743B)</name>
    <dbReference type="NCBI Taxonomy" id="573061"/>
    <lineage>
        <taxon>Bacteria</taxon>
        <taxon>Bacillati</taxon>
        <taxon>Bacillota</taxon>
        <taxon>Clostridia</taxon>
        <taxon>Eubacteriales</taxon>
        <taxon>Clostridiaceae</taxon>
        <taxon>Clostridium</taxon>
    </lineage>
</organism>
<dbReference type="Gene3D" id="2.40.50.100">
    <property type="match status" value="1"/>
</dbReference>
<dbReference type="AlphaFoldDB" id="D9SS96"/>
<dbReference type="PANTHER" id="PTHR30386">
    <property type="entry name" value="MEMBRANE FUSION SUBUNIT OF EMRAB-TOLC MULTIDRUG EFFLUX PUMP"/>
    <property type="match status" value="1"/>
</dbReference>
<evidence type="ECO:0000256" key="9">
    <source>
        <dbReference type="SAM" id="MobiDB-lite"/>
    </source>
</evidence>
<keyword evidence="3" id="KW-0813">Transport</keyword>
<dbReference type="InterPro" id="IPR050739">
    <property type="entry name" value="MFP"/>
</dbReference>
<dbReference type="InterPro" id="IPR058625">
    <property type="entry name" value="MdtA-like_BSH"/>
</dbReference>
<dbReference type="Proteomes" id="UP000002730">
    <property type="component" value="Chromosome"/>
</dbReference>
<evidence type="ECO:0000256" key="7">
    <source>
        <dbReference type="ARBA" id="ARBA00022989"/>
    </source>
</evidence>
<keyword evidence="8 10" id="KW-0472">Membrane</keyword>
<dbReference type="GO" id="GO:0015031">
    <property type="term" value="P:protein transport"/>
    <property type="evidence" value="ECO:0007669"/>
    <property type="project" value="InterPro"/>
</dbReference>
<evidence type="ECO:0000256" key="4">
    <source>
        <dbReference type="ARBA" id="ARBA00022475"/>
    </source>
</evidence>
<evidence type="ECO:0000256" key="10">
    <source>
        <dbReference type="SAM" id="Phobius"/>
    </source>
</evidence>
<name>D9SS96_CLOC7</name>
<evidence type="ECO:0000256" key="3">
    <source>
        <dbReference type="ARBA" id="ARBA00022448"/>
    </source>
</evidence>
<evidence type="ECO:0000256" key="5">
    <source>
        <dbReference type="ARBA" id="ARBA00022519"/>
    </source>
</evidence>
<evidence type="ECO:0000259" key="11">
    <source>
        <dbReference type="Pfam" id="PF25917"/>
    </source>
</evidence>
<evidence type="ECO:0000313" key="13">
    <source>
        <dbReference type="EMBL" id="ADL52543.1"/>
    </source>
</evidence>
<reference evidence="13 14" key="1">
    <citation type="submission" date="2010-08" db="EMBL/GenBank/DDBJ databases">
        <title>Complete sequence of Clostridium cellulovorans 743B.</title>
        <authorList>
            <consortium name="US DOE Joint Genome Institute"/>
            <person name="Lucas S."/>
            <person name="Copeland A."/>
            <person name="Lapidus A."/>
            <person name="Cheng J.-F."/>
            <person name="Bruce D."/>
            <person name="Goodwin L."/>
            <person name="Pitluck S."/>
            <person name="Chertkov O."/>
            <person name="Detter J.C."/>
            <person name="Han C."/>
            <person name="Tapia R."/>
            <person name="Land M."/>
            <person name="Hauser L."/>
            <person name="Chang Y.-J."/>
            <person name="Jeffries C."/>
            <person name="Kyrpides N."/>
            <person name="Ivanova N."/>
            <person name="Mikhailova N."/>
            <person name="Hemme C.L."/>
            <person name="Woyke T."/>
        </authorList>
    </citation>
    <scope>NUCLEOTIDE SEQUENCE [LARGE SCALE GENOMIC DNA]</scope>
    <source>
        <strain evidence="14">ATCC 35296 / DSM 3052 / OCM 3 / 743B</strain>
    </source>
</reference>
<dbReference type="OrthoDB" id="9810980at2"/>
<evidence type="ECO:0000256" key="8">
    <source>
        <dbReference type="ARBA" id="ARBA00023136"/>
    </source>
</evidence>
<dbReference type="SUPFAM" id="SSF51230">
    <property type="entry name" value="Single hybrid motif"/>
    <property type="match status" value="1"/>
</dbReference>
<dbReference type="GO" id="GO:0005886">
    <property type="term" value="C:plasma membrane"/>
    <property type="evidence" value="ECO:0007669"/>
    <property type="project" value="UniProtKB-SubCell"/>
</dbReference>
<comment type="similarity">
    <text evidence="2">Belongs to the membrane fusion protein (MFP) (TC 8.A.1) family.</text>
</comment>
<dbReference type="InterPro" id="IPR010129">
    <property type="entry name" value="T1SS_HlyD"/>
</dbReference>
<dbReference type="PRINTS" id="PR01490">
    <property type="entry name" value="RTXTOXIND"/>
</dbReference>
<keyword evidence="6 10" id="KW-0812">Transmembrane</keyword>
<feature type="domain" description="AprE-like beta-barrel" evidence="12">
    <location>
        <begin position="313"/>
        <end position="399"/>
    </location>
</feature>
<feature type="compositionally biased region" description="Polar residues" evidence="9">
    <location>
        <begin position="200"/>
        <end position="209"/>
    </location>
</feature>
<dbReference type="HOGENOM" id="CLU_023976_0_1_9"/>
<dbReference type="Gene3D" id="2.40.30.170">
    <property type="match status" value="1"/>
</dbReference>
<proteinExistence type="inferred from homology"/>
<keyword evidence="7 10" id="KW-1133">Transmembrane helix</keyword>